<keyword evidence="2" id="KW-1185">Reference proteome</keyword>
<feature type="region of interest" description="Disordered" evidence="1">
    <location>
        <begin position="146"/>
        <end position="183"/>
    </location>
</feature>
<reference evidence="3" key="1">
    <citation type="submission" date="2025-08" db="UniProtKB">
        <authorList>
            <consortium name="RefSeq"/>
        </authorList>
    </citation>
    <scope>IDENTIFICATION</scope>
    <source>
        <strain evidence="3">OHB3-1</strain>
    </source>
</reference>
<dbReference type="PANTHER" id="PTHR47481">
    <property type="match status" value="1"/>
</dbReference>
<proteinExistence type="predicted"/>
<name>A0A6J1DYD5_MOMCH</name>
<dbReference type="Proteomes" id="UP000504603">
    <property type="component" value="Unplaced"/>
</dbReference>
<accession>A0A6J1DYD5</accession>
<sequence length="300" mass="33964">MAEEILADLLHCSTAKEIWVSLQQMFATQNLTKVMQLKTQLQNLRKGGLSLKEYIRQIKNLVDSLKAAGKSMNTEDHIMHILSGLGSEYESTVSVITVKKGPLTIQDVTALLLSHQRRIEKEISAAKDVTLPSASINLAHQQFGQNNQNNSVSYNSNDNHRYQQHYSNDNNRGRGRFHRNGGRRWNSRNKIQCQICHRFGHTADRYYFRNSSVQQQNQYSTRYFQSSSPYHQQQNAAAMLVSSDINKDTNWYPDSGATNHVTHDLGNLSLCNEVASGQHINTANGAGSSHWYNSTPRETP</sequence>
<organism evidence="2 3">
    <name type="scientific">Momordica charantia</name>
    <name type="common">Bitter gourd</name>
    <name type="synonym">Balsam pear</name>
    <dbReference type="NCBI Taxonomy" id="3673"/>
    <lineage>
        <taxon>Eukaryota</taxon>
        <taxon>Viridiplantae</taxon>
        <taxon>Streptophyta</taxon>
        <taxon>Embryophyta</taxon>
        <taxon>Tracheophyta</taxon>
        <taxon>Spermatophyta</taxon>
        <taxon>Magnoliopsida</taxon>
        <taxon>eudicotyledons</taxon>
        <taxon>Gunneridae</taxon>
        <taxon>Pentapetalae</taxon>
        <taxon>rosids</taxon>
        <taxon>fabids</taxon>
        <taxon>Cucurbitales</taxon>
        <taxon>Cucurbitaceae</taxon>
        <taxon>Momordiceae</taxon>
        <taxon>Momordica</taxon>
    </lineage>
</organism>
<dbReference type="PANTHER" id="PTHR47481:SF22">
    <property type="entry name" value="RETROTRANSPOSON GAG DOMAIN-CONTAINING PROTEIN"/>
    <property type="match status" value="1"/>
</dbReference>
<dbReference type="OrthoDB" id="1912561at2759"/>
<evidence type="ECO:0000256" key="1">
    <source>
        <dbReference type="SAM" id="MobiDB-lite"/>
    </source>
</evidence>
<dbReference type="AlphaFoldDB" id="A0A6J1DYD5"/>
<gene>
    <name evidence="3" type="primary">LOC111024658</name>
</gene>
<dbReference type="RefSeq" id="XP_022158089.1">
    <property type="nucleotide sequence ID" value="XM_022302397.1"/>
</dbReference>
<dbReference type="Pfam" id="PF14223">
    <property type="entry name" value="Retrotran_gag_2"/>
    <property type="match status" value="1"/>
</dbReference>
<feature type="compositionally biased region" description="Basic residues" evidence="1">
    <location>
        <begin position="173"/>
        <end position="183"/>
    </location>
</feature>
<dbReference type="GeneID" id="111024658"/>
<evidence type="ECO:0000313" key="3">
    <source>
        <dbReference type="RefSeq" id="XP_022158089.1"/>
    </source>
</evidence>
<dbReference type="KEGG" id="mcha:111024658"/>
<protein>
    <submittedName>
        <fullName evidence="3">Uncharacterized protein LOC111024658</fullName>
    </submittedName>
</protein>
<feature type="compositionally biased region" description="Low complexity" evidence="1">
    <location>
        <begin position="146"/>
        <end position="157"/>
    </location>
</feature>
<evidence type="ECO:0000313" key="2">
    <source>
        <dbReference type="Proteomes" id="UP000504603"/>
    </source>
</evidence>